<dbReference type="EMBL" id="LGRX02008321">
    <property type="protein sequence ID" value="KAK3273686.1"/>
    <property type="molecule type" value="Genomic_DNA"/>
</dbReference>
<evidence type="ECO:0000313" key="3">
    <source>
        <dbReference type="Proteomes" id="UP001190700"/>
    </source>
</evidence>
<dbReference type="AlphaFoldDB" id="A0AAE0G8V2"/>
<evidence type="ECO:0000313" key="2">
    <source>
        <dbReference type="EMBL" id="KAK3273686.1"/>
    </source>
</evidence>
<reference evidence="2 3" key="1">
    <citation type="journal article" date="2015" name="Genome Biol. Evol.">
        <title>Comparative Genomics of a Bacterivorous Green Alga Reveals Evolutionary Causalities and Consequences of Phago-Mixotrophic Mode of Nutrition.</title>
        <authorList>
            <person name="Burns J.A."/>
            <person name="Paasch A."/>
            <person name="Narechania A."/>
            <person name="Kim E."/>
        </authorList>
    </citation>
    <scope>NUCLEOTIDE SEQUENCE [LARGE SCALE GENOMIC DNA]</scope>
    <source>
        <strain evidence="2 3">PLY_AMNH</strain>
    </source>
</reference>
<comment type="caution">
    <text evidence="2">The sequence shown here is derived from an EMBL/GenBank/DDBJ whole genome shotgun (WGS) entry which is preliminary data.</text>
</comment>
<keyword evidence="3" id="KW-1185">Reference proteome</keyword>
<accession>A0AAE0G8V2</accession>
<name>A0AAE0G8V2_9CHLO</name>
<dbReference type="InterPro" id="IPR001763">
    <property type="entry name" value="Rhodanese-like_dom"/>
</dbReference>
<protein>
    <recommendedName>
        <fullName evidence="1">Rhodanese domain-containing protein</fullName>
    </recommendedName>
</protein>
<dbReference type="PROSITE" id="PS50206">
    <property type="entry name" value="RHODANESE_3"/>
    <property type="match status" value="1"/>
</dbReference>
<evidence type="ECO:0000259" key="1">
    <source>
        <dbReference type="PROSITE" id="PS50206"/>
    </source>
</evidence>
<feature type="domain" description="Rhodanese" evidence="1">
    <location>
        <begin position="16"/>
        <end position="67"/>
    </location>
</feature>
<organism evidence="2 3">
    <name type="scientific">Cymbomonas tetramitiformis</name>
    <dbReference type="NCBI Taxonomy" id="36881"/>
    <lineage>
        <taxon>Eukaryota</taxon>
        <taxon>Viridiplantae</taxon>
        <taxon>Chlorophyta</taxon>
        <taxon>Pyramimonadophyceae</taxon>
        <taxon>Pyramimonadales</taxon>
        <taxon>Pyramimonadaceae</taxon>
        <taxon>Cymbomonas</taxon>
    </lineage>
</organism>
<gene>
    <name evidence="2" type="ORF">CYMTET_18082</name>
</gene>
<proteinExistence type="predicted"/>
<sequence>MVRRQSPLKVRRQSPVEAAKFPATSPVITYGSTSERTEAAARSAGELQAELEGSMRAYTAAEDAQEIEALMNQWGGMLPRDPMREGVTSLVAHGPLLVTGNFKGQLVARDYRDCVKERFDPSRGTLEGSSRLVHGRSKFWATDDNEEDVDALGCV</sequence>
<dbReference type="Proteomes" id="UP001190700">
    <property type="component" value="Unassembled WGS sequence"/>
</dbReference>